<keyword evidence="3" id="KW-1185">Reference proteome</keyword>
<accession>A0A9P4HZZ7</accession>
<dbReference type="Pfam" id="PF13450">
    <property type="entry name" value="NAD_binding_8"/>
    <property type="match status" value="1"/>
</dbReference>
<dbReference type="EMBL" id="ML978712">
    <property type="protein sequence ID" value="KAF2090563.1"/>
    <property type="molecule type" value="Genomic_DNA"/>
</dbReference>
<sequence length="473" mass="51816">MFFSRAALVGAASTLFLASTFALPEPHYGSVITRDVLIVGGGSTGTFGATRLLEMNKTVLVVEQKYRLGGHTETYTDPATGLKSDIGVVIWHNTSLVNNYFAHYDVPLTKADFGASGGKTYYTDLSTGEVVANYTPANPAAGLQAYAAQLVKYPYLDYGYDLPYPVPSDLLLPFQAFVEKYDLGTMVQTAFQYGQGVTNFLNQSTIYIMKNFGLTILESLETGFLTTARHDNSELYEKATSAFASTGSVLLNTTVLSGNRMPDATGYMNFLVASTDASGCKSYKLVRAKQLLITIPPTLSALRPFDLDSAEVAIFSQWNTSNYWTGLLKCSGIPDTDTILNIGANTPYNVPNLPATYTFYPSGIPDVQHVYYGTPYVQSEQEVKDTIFAELDKIKAAHTLNTTTQSTTFDILSDHAPFELVVPAKQIADGFYKDMYALQGQRRTFWTGAAWHTQDSTLLWQFTEGVVAAMMKA</sequence>
<dbReference type="Gene3D" id="3.30.70.1990">
    <property type="match status" value="1"/>
</dbReference>
<keyword evidence="1" id="KW-0732">Signal</keyword>
<feature type="signal peptide" evidence="1">
    <location>
        <begin position="1"/>
        <end position="22"/>
    </location>
</feature>
<gene>
    <name evidence="2" type="ORF">K490DRAFT_70988</name>
</gene>
<evidence type="ECO:0000256" key="1">
    <source>
        <dbReference type="SAM" id="SignalP"/>
    </source>
</evidence>
<name>A0A9P4HZZ7_9PEZI</name>
<feature type="chain" id="PRO_5040284869" evidence="1">
    <location>
        <begin position="23"/>
        <end position="473"/>
    </location>
</feature>
<dbReference type="Gene3D" id="3.50.50.60">
    <property type="entry name" value="FAD/NAD(P)-binding domain"/>
    <property type="match status" value="1"/>
</dbReference>
<evidence type="ECO:0000313" key="3">
    <source>
        <dbReference type="Proteomes" id="UP000799776"/>
    </source>
</evidence>
<protein>
    <submittedName>
        <fullName evidence="2">Amine oxidase, flavin-containing superfamily</fullName>
    </submittedName>
</protein>
<reference evidence="2" key="1">
    <citation type="journal article" date="2020" name="Stud. Mycol.">
        <title>101 Dothideomycetes genomes: a test case for predicting lifestyles and emergence of pathogens.</title>
        <authorList>
            <person name="Haridas S."/>
            <person name="Albert R."/>
            <person name="Binder M."/>
            <person name="Bloem J."/>
            <person name="Labutti K."/>
            <person name="Salamov A."/>
            <person name="Andreopoulos B."/>
            <person name="Baker S."/>
            <person name="Barry K."/>
            <person name="Bills G."/>
            <person name="Bluhm B."/>
            <person name="Cannon C."/>
            <person name="Castanera R."/>
            <person name="Culley D."/>
            <person name="Daum C."/>
            <person name="Ezra D."/>
            <person name="Gonzalez J."/>
            <person name="Henrissat B."/>
            <person name="Kuo A."/>
            <person name="Liang C."/>
            <person name="Lipzen A."/>
            <person name="Lutzoni F."/>
            <person name="Magnuson J."/>
            <person name="Mondo S."/>
            <person name="Nolan M."/>
            <person name="Ohm R."/>
            <person name="Pangilinan J."/>
            <person name="Park H.-J."/>
            <person name="Ramirez L."/>
            <person name="Alfaro M."/>
            <person name="Sun H."/>
            <person name="Tritt A."/>
            <person name="Yoshinaga Y."/>
            <person name="Zwiers L.-H."/>
            <person name="Turgeon B."/>
            <person name="Goodwin S."/>
            <person name="Spatafora J."/>
            <person name="Crous P."/>
            <person name="Grigoriev I."/>
        </authorList>
    </citation>
    <scope>NUCLEOTIDE SEQUENCE</scope>
    <source>
        <strain evidence="2">CBS 121410</strain>
    </source>
</reference>
<dbReference type="AlphaFoldDB" id="A0A9P4HZZ7"/>
<dbReference type="Proteomes" id="UP000799776">
    <property type="component" value="Unassembled WGS sequence"/>
</dbReference>
<dbReference type="SUPFAM" id="SSF51905">
    <property type="entry name" value="FAD/NAD(P)-binding domain"/>
    <property type="match status" value="1"/>
</dbReference>
<organism evidence="2 3">
    <name type="scientific">Saccharata proteae CBS 121410</name>
    <dbReference type="NCBI Taxonomy" id="1314787"/>
    <lineage>
        <taxon>Eukaryota</taxon>
        <taxon>Fungi</taxon>
        <taxon>Dikarya</taxon>
        <taxon>Ascomycota</taxon>
        <taxon>Pezizomycotina</taxon>
        <taxon>Dothideomycetes</taxon>
        <taxon>Dothideomycetes incertae sedis</taxon>
        <taxon>Botryosphaeriales</taxon>
        <taxon>Saccharataceae</taxon>
        <taxon>Saccharata</taxon>
    </lineage>
</organism>
<dbReference type="Gene3D" id="1.10.405.20">
    <property type="match status" value="1"/>
</dbReference>
<dbReference type="InterPro" id="IPR036188">
    <property type="entry name" value="FAD/NAD-bd_sf"/>
</dbReference>
<dbReference type="OrthoDB" id="68575at2759"/>
<proteinExistence type="predicted"/>
<evidence type="ECO:0000313" key="2">
    <source>
        <dbReference type="EMBL" id="KAF2090563.1"/>
    </source>
</evidence>
<comment type="caution">
    <text evidence="2">The sequence shown here is derived from an EMBL/GenBank/DDBJ whole genome shotgun (WGS) entry which is preliminary data.</text>
</comment>